<feature type="domain" description="Ionotropic glutamate receptor C-terminal" evidence="6">
    <location>
        <begin position="4"/>
        <end position="223"/>
    </location>
</feature>
<accession>A0A0D0GL23</accession>
<dbReference type="PANTHER" id="PTHR35936">
    <property type="entry name" value="MEMBRANE-BOUND LYTIC MUREIN TRANSGLYCOSYLASE F"/>
    <property type="match status" value="1"/>
</dbReference>
<name>A0A0D0GL23_9SPHI</name>
<organism evidence="7 8">
    <name type="scientific">Pedobacter lusitanus</name>
    <dbReference type="NCBI Taxonomy" id="1503925"/>
    <lineage>
        <taxon>Bacteria</taxon>
        <taxon>Pseudomonadati</taxon>
        <taxon>Bacteroidota</taxon>
        <taxon>Sphingobacteriia</taxon>
        <taxon>Sphingobacteriales</taxon>
        <taxon>Sphingobacteriaceae</taxon>
        <taxon>Pedobacter</taxon>
    </lineage>
</organism>
<feature type="domain" description="Solute-binding protein family 3/N-terminal" evidence="5">
    <location>
        <begin position="4"/>
        <end position="224"/>
    </location>
</feature>
<reference evidence="7 8" key="1">
    <citation type="submission" date="2015-01" db="EMBL/GenBank/DDBJ databases">
        <title>Draft genome sequence of Pedobacter sp. NL19 isolated from sludge of an effluent treatment pond in an abandoned uranium mine.</title>
        <authorList>
            <person name="Santos T."/>
            <person name="Caetano T."/>
            <person name="Covas C."/>
            <person name="Cruz A."/>
            <person name="Mendo S."/>
        </authorList>
    </citation>
    <scope>NUCLEOTIDE SEQUENCE [LARGE SCALE GENOMIC DNA]</scope>
    <source>
        <strain evidence="7 8">NL19</strain>
    </source>
</reference>
<dbReference type="GO" id="GO:0015276">
    <property type="term" value="F:ligand-gated monoatomic ion channel activity"/>
    <property type="evidence" value="ECO:0007669"/>
    <property type="project" value="InterPro"/>
</dbReference>
<dbReference type="SMART" id="SM00062">
    <property type="entry name" value="PBPb"/>
    <property type="match status" value="1"/>
</dbReference>
<evidence type="ECO:0000256" key="3">
    <source>
        <dbReference type="ARBA" id="ARBA00022729"/>
    </source>
</evidence>
<evidence type="ECO:0000256" key="2">
    <source>
        <dbReference type="ARBA" id="ARBA00010333"/>
    </source>
</evidence>
<dbReference type="AlphaFoldDB" id="A0A0D0GL23"/>
<evidence type="ECO:0000259" key="6">
    <source>
        <dbReference type="SMART" id="SM00079"/>
    </source>
</evidence>
<evidence type="ECO:0000256" key="1">
    <source>
        <dbReference type="ARBA" id="ARBA00004196"/>
    </source>
</evidence>
<dbReference type="InterPro" id="IPR018313">
    <property type="entry name" value="SBP_3_CS"/>
</dbReference>
<dbReference type="STRING" id="1503925.TH53_12670"/>
<dbReference type="SMART" id="SM00079">
    <property type="entry name" value="PBPe"/>
    <property type="match status" value="1"/>
</dbReference>
<proteinExistence type="inferred from homology"/>
<evidence type="ECO:0000256" key="4">
    <source>
        <dbReference type="RuleBase" id="RU003744"/>
    </source>
</evidence>
<comment type="subcellular location">
    <subcellularLocation>
        <location evidence="1">Cell envelope</location>
    </subcellularLocation>
</comment>
<dbReference type="InterPro" id="IPR001320">
    <property type="entry name" value="Iontro_rcpt_C"/>
</dbReference>
<evidence type="ECO:0000313" key="7">
    <source>
        <dbReference type="EMBL" id="KIO76850.1"/>
    </source>
</evidence>
<comment type="similarity">
    <text evidence="2 4">Belongs to the bacterial solute-binding protein 3 family.</text>
</comment>
<dbReference type="Gene3D" id="3.40.190.10">
    <property type="entry name" value="Periplasmic binding protein-like II"/>
    <property type="match status" value="2"/>
</dbReference>
<dbReference type="GO" id="GO:0030313">
    <property type="term" value="C:cell envelope"/>
    <property type="evidence" value="ECO:0007669"/>
    <property type="project" value="UniProtKB-SubCell"/>
</dbReference>
<sequence length="227" mass="25711">MKQILKIGLDSAAPFPLHSDYNSSVFEGFEVDMIQAVAEVLNLELQYEVSLWKTILEKLYKGELDMICSAVTMTTSRQMILEFSKPYLQFQLCAVINKGNNLTDLSDFTNKKIGIRTATEAEKYVMAQFPANVTVHTDTNDELYKKLLAHKIDVLIDDSPIVGGFLAKHKNLEIGMFMPGTESEYAIAMKKGDLTLKHQINETLALLRKNGVYDSIYEKWFNSIKLV</sequence>
<dbReference type="SUPFAM" id="SSF53850">
    <property type="entry name" value="Periplasmic binding protein-like II"/>
    <property type="match status" value="1"/>
</dbReference>
<dbReference type="GO" id="GO:0016020">
    <property type="term" value="C:membrane"/>
    <property type="evidence" value="ECO:0007669"/>
    <property type="project" value="InterPro"/>
</dbReference>
<evidence type="ECO:0000259" key="5">
    <source>
        <dbReference type="SMART" id="SM00062"/>
    </source>
</evidence>
<dbReference type="RefSeq" id="WP_041882508.1">
    <property type="nucleotide sequence ID" value="NZ_CP157278.1"/>
</dbReference>
<dbReference type="InterPro" id="IPR001638">
    <property type="entry name" value="Solute-binding_3/MltF_N"/>
</dbReference>
<gene>
    <name evidence="7" type="ORF">TH53_12670</name>
</gene>
<keyword evidence="3" id="KW-0732">Signal</keyword>
<comment type="caution">
    <text evidence="7">The sequence shown here is derived from an EMBL/GenBank/DDBJ whole genome shotgun (WGS) entry which is preliminary data.</text>
</comment>
<dbReference type="PANTHER" id="PTHR35936:SF19">
    <property type="entry name" value="AMINO-ACID-BINDING PROTEIN YXEM-RELATED"/>
    <property type="match status" value="1"/>
</dbReference>
<dbReference type="EMBL" id="JXRA01000053">
    <property type="protein sequence ID" value="KIO76850.1"/>
    <property type="molecule type" value="Genomic_DNA"/>
</dbReference>
<protein>
    <submittedName>
        <fullName evidence="7">Contig53, whole genome shotgun sequence</fullName>
    </submittedName>
</protein>
<keyword evidence="8" id="KW-1185">Reference proteome</keyword>
<evidence type="ECO:0000313" key="8">
    <source>
        <dbReference type="Proteomes" id="UP000032049"/>
    </source>
</evidence>
<dbReference type="PROSITE" id="PS01039">
    <property type="entry name" value="SBP_BACTERIAL_3"/>
    <property type="match status" value="1"/>
</dbReference>
<dbReference type="OrthoDB" id="8613538at2"/>
<dbReference type="CDD" id="cd13530">
    <property type="entry name" value="PBP2_peptides_like"/>
    <property type="match status" value="1"/>
</dbReference>
<dbReference type="Proteomes" id="UP000032049">
    <property type="component" value="Unassembled WGS sequence"/>
</dbReference>
<dbReference type="Pfam" id="PF00497">
    <property type="entry name" value="SBP_bac_3"/>
    <property type="match status" value="1"/>
</dbReference>